<keyword evidence="1" id="KW-0812">Transmembrane</keyword>
<comment type="caution">
    <text evidence="3">The sequence shown here is derived from an EMBL/GenBank/DDBJ whole genome shotgun (WGS) entry which is preliminary data.</text>
</comment>
<dbReference type="PANTHER" id="PTHR34220">
    <property type="entry name" value="SENSOR HISTIDINE KINASE YPDA"/>
    <property type="match status" value="1"/>
</dbReference>
<gene>
    <name evidence="3" type="ORF">A9Q93_04035</name>
</gene>
<keyword evidence="1" id="KW-0472">Membrane</keyword>
<dbReference type="GO" id="GO:0016020">
    <property type="term" value="C:membrane"/>
    <property type="evidence" value="ECO:0007669"/>
    <property type="project" value="InterPro"/>
</dbReference>
<dbReference type="InterPro" id="IPR010559">
    <property type="entry name" value="Sig_transdc_His_kin_internal"/>
</dbReference>
<dbReference type="Proteomes" id="UP000196102">
    <property type="component" value="Unassembled WGS sequence"/>
</dbReference>
<dbReference type="InterPro" id="IPR050640">
    <property type="entry name" value="Bact_2-comp_sensor_kinase"/>
</dbReference>
<dbReference type="GO" id="GO:0000155">
    <property type="term" value="F:phosphorelay sensor kinase activity"/>
    <property type="evidence" value="ECO:0007669"/>
    <property type="project" value="InterPro"/>
</dbReference>
<evidence type="ECO:0000313" key="4">
    <source>
        <dbReference type="Proteomes" id="UP000196102"/>
    </source>
</evidence>
<dbReference type="EMBL" id="MAAX01000071">
    <property type="protein sequence ID" value="OUS18072.1"/>
    <property type="molecule type" value="Genomic_DNA"/>
</dbReference>
<dbReference type="InterPro" id="IPR036890">
    <property type="entry name" value="HATPase_C_sf"/>
</dbReference>
<dbReference type="InterPro" id="IPR015943">
    <property type="entry name" value="WD40/YVTN_repeat-like_dom_sf"/>
</dbReference>
<dbReference type="Pfam" id="PF07494">
    <property type="entry name" value="Reg_prop"/>
    <property type="match status" value="1"/>
</dbReference>
<keyword evidence="1" id="KW-1133">Transmembrane helix</keyword>
<dbReference type="PANTHER" id="PTHR34220:SF7">
    <property type="entry name" value="SENSOR HISTIDINE KINASE YPDA"/>
    <property type="match status" value="1"/>
</dbReference>
<evidence type="ECO:0000256" key="1">
    <source>
        <dbReference type="SAM" id="Phobius"/>
    </source>
</evidence>
<dbReference type="InterPro" id="IPR011110">
    <property type="entry name" value="Reg_prop"/>
</dbReference>
<accession>A0A1Z8B665</accession>
<dbReference type="Gene3D" id="2.130.10.10">
    <property type="entry name" value="YVTN repeat-like/Quinoprotein amine dehydrogenase"/>
    <property type="match status" value="2"/>
</dbReference>
<dbReference type="Pfam" id="PF06580">
    <property type="entry name" value="His_kinase"/>
    <property type="match status" value="1"/>
</dbReference>
<feature type="transmembrane region" description="Helical" evidence="1">
    <location>
        <begin position="696"/>
        <end position="717"/>
    </location>
</feature>
<protein>
    <recommendedName>
        <fullName evidence="2">Signal transduction histidine kinase internal region domain-containing protein</fullName>
    </recommendedName>
</protein>
<dbReference type="Gene3D" id="2.60.40.10">
    <property type="entry name" value="Immunoglobulins"/>
    <property type="match status" value="1"/>
</dbReference>
<proteinExistence type="predicted"/>
<organism evidence="3 4">
    <name type="scientific">Nonlabens dokdonensis</name>
    <dbReference type="NCBI Taxonomy" id="328515"/>
    <lineage>
        <taxon>Bacteria</taxon>
        <taxon>Pseudomonadati</taxon>
        <taxon>Bacteroidota</taxon>
        <taxon>Flavobacteriia</taxon>
        <taxon>Flavobacteriales</taxon>
        <taxon>Flavobacteriaceae</taxon>
        <taxon>Nonlabens</taxon>
    </lineage>
</organism>
<dbReference type="RefSeq" id="WP_303686100.1">
    <property type="nucleotide sequence ID" value="NZ_CAJXYO010000003.1"/>
</dbReference>
<dbReference type="SUPFAM" id="SSF55874">
    <property type="entry name" value="ATPase domain of HSP90 chaperone/DNA topoisomerase II/histidine kinase"/>
    <property type="match status" value="1"/>
</dbReference>
<dbReference type="InterPro" id="IPR013783">
    <property type="entry name" value="Ig-like_fold"/>
</dbReference>
<dbReference type="AlphaFoldDB" id="A0A1Z8B665"/>
<sequence length="943" mass="109561">MLRFWVIIAFFCTINWCASQTTINYSEKDGLPSNHVYKITQDIHGFIWIATDEGLVKFNGTDFKTFTTKDRLPTNDIYNLFPAKDGKLWYVAKSTSLGYILNDIVFDFKNVKENIGMNPFFPGFTGNDLIASSSNTSHIINNDKKWENMEYNSNEDYINQAYLIHPKYKGVVVLKNDINKLAVITNEDKFITVDDGSFNYLSHLRMQLTDSLFIAFTKHHYGFLNLNNLETKIYSYEDLLDTSTIKYCRIHLVNNSLQLSGENIVALLDQNLKVSKVINIPKKWKSHFSFIDRENNVWSASFTNGIFKYSIKEESIIKEFSDSKINDIKRVDDDIIALVSGKGFYKYNLKINRFVPHISTSHFLHDAQYLEELNCSYFITRQKIYSNNQEKKTSQTTNEVLSEISRSMDYHQDYIYSHVSGGINKIDPNNLENRKLLELNNVRCEVSFQGKLLVGVSNGLYELADEEFKIVPSLSNFKKPVIDLLPINQKSIILCTGGYGVYITDLNNIELLEGSEFLKTNHPYFEDNHLYLPSNKGIYHYEYVNDKFLLKNIWNNTNGLPTNKINGVEKLGNLLLIATNQGIIHFPLDYQPEQGLLDIYVENMVYANKNLNKGSEIKYQSKGDLQVVVKSIDFRSNSKLNYEFQLSPTQKNWTETSSANLRFSDLPPADYELTLKSEGIVNSFCFSIKPMWHQSLWFYILLLLGSITLIIFTTKTVTKNLEEKKNKDALRSQQLSDLQLKALRSQMNPHFVFNSLTAIQYYINENDFETSDIYLVKFSRLVREFFELSKEQWINIEREISLLKNYLDLEKLRFKNKLNYEIIVDPDLNLKEKLPCMLLQPIVENAVNHGVFNKDIPGKVTIRFKKLNSQHIQIYVQDDGIGYSLNKEDQRYKSSTVLEDRLRYLNDSRVWEIKIKRKSLTADDKYPGHKVIFDIKKNSNENL</sequence>
<evidence type="ECO:0000259" key="2">
    <source>
        <dbReference type="Pfam" id="PF06580"/>
    </source>
</evidence>
<dbReference type="Gene3D" id="3.30.565.10">
    <property type="entry name" value="Histidine kinase-like ATPase, C-terminal domain"/>
    <property type="match status" value="1"/>
</dbReference>
<name>A0A1Z8B665_9FLAO</name>
<feature type="domain" description="Signal transduction histidine kinase internal region" evidence="2">
    <location>
        <begin position="739"/>
        <end position="818"/>
    </location>
</feature>
<evidence type="ECO:0000313" key="3">
    <source>
        <dbReference type="EMBL" id="OUS18072.1"/>
    </source>
</evidence>
<reference evidence="4" key="1">
    <citation type="journal article" date="2017" name="Proc. Natl. Acad. Sci. U.S.A.">
        <title>Simulation of Deepwater Horizon oil plume reveals substrate specialization within a complex community of hydrocarbon-degraders.</title>
        <authorList>
            <person name="Hu P."/>
            <person name="Dubinsky E.A."/>
            <person name="Probst A.J."/>
            <person name="Wang J."/>
            <person name="Sieber C.M.K."/>
            <person name="Tom L.M."/>
            <person name="Gardinali P."/>
            <person name="Banfield J.F."/>
            <person name="Atlas R.M."/>
            <person name="Andersen G.L."/>
        </authorList>
    </citation>
    <scope>NUCLEOTIDE SEQUENCE [LARGE SCALE GENOMIC DNA]</scope>
</reference>